<dbReference type="Proteomes" id="UP001141552">
    <property type="component" value="Unassembled WGS sequence"/>
</dbReference>
<evidence type="ECO:0000256" key="1">
    <source>
        <dbReference type="ARBA" id="ARBA00007692"/>
    </source>
</evidence>
<dbReference type="GO" id="GO:0006353">
    <property type="term" value="P:DNA-templated transcription termination"/>
    <property type="evidence" value="ECO:0007669"/>
    <property type="project" value="UniProtKB-KW"/>
</dbReference>
<dbReference type="GO" id="GO:0003676">
    <property type="term" value="F:nucleic acid binding"/>
    <property type="evidence" value="ECO:0007669"/>
    <property type="project" value="InterPro"/>
</dbReference>
<dbReference type="InterPro" id="IPR003690">
    <property type="entry name" value="MTERF"/>
</dbReference>
<keyword evidence="2" id="KW-0804">Transcription</keyword>
<name>A0A9Q0FD30_9ROSI</name>
<keyword evidence="3" id="KW-0809">Transit peptide</keyword>
<reference evidence="4" key="1">
    <citation type="submission" date="2022-02" db="EMBL/GenBank/DDBJ databases">
        <authorList>
            <person name="Henning P.M."/>
            <person name="McCubbin A.G."/>
            <person name="Shore J.S."/>
        </authorList>
    </citation>
    <scope>NUCLEOTIDE SEQUENCE</scope>
    <source>
        <strain evidence="4">F60SS</strain>
        <tissue evidence="4">Leaves</tissue>
    </source>
</reference>
<keyword evidence="5" id="KW-1185">Reference proteome</keyword>
<evidence type="ECO:0000313" key="4">
    <source>
        <dbReference type="EMBL" id="KAJ4828500.1"/>
    </source>
</evidence>
<evidence type="ECO:0000256" key="3">
    <source>
        <dbReference type="ARBA" id="ARBA00022946"/>
    </source>
</evidence>
<accession>A0A9Q0FD30</accession>
<proteinExistence type="inferred from homology"/>
<sequence length="400" mass="45583">MDVVQNLPCLRIDSFAVSYFSPSKKSLILKDTISFSPGLKIPRVSLETQPSACEVSTKQESFTIDYLVESCGLSLEDAIAASQKVQFPSPDRPDSVLTLLRNNGFSETQVSSLVRKRPSLLLADPTSTLLPKFEFFYSIGLSSPDLARIFSKNPTILTRSLERQLVPAYDFLKSIYLSDEKIFTALKRTTWILTDDHSKNLRPNIELLRELGVPRAYLSSLLTHFPEAPLQRHELFSKAVDEVMEMGFDPKKSSFVLAVHSLCGEANKSLWQRCFEVYSKRWGWSNDEILMAFRRHPHCMMLSEKKIMKAMDFFVNKMGLPSTDIVNCPTALFFSLEKRTIPRCRVVNVLVSKGLKEGFRLNSVLPPTEKDFLRRFVTRFEEEVPELMSVYRGKVDPAEV</sequence>
<organism evidence="4 5">
    <name type="scientific">Turnera subulata</name>
    <dbReference type="NCBI Taxonomy" id="218843"/>
    <lineage>
        <taxon>Eukaryota</taxon>
        <taxon>Viridiplantae</taxon>
        <taxon>Streptophyta</taxon>
        <taxon>Embryophyta</taxon>
        <taxon>Tracheophyta</taxon>
        <taxon>Spermatophyta</taxon>
        <taxon>Magnoliopsida</taxon>
        <taxon>eudicotyledons</taxon>
        <taxon>Gunneridae</taxon>
        <taxon>Pentapetalae</taxon>
        <taxon>rosids</taxon>
        <taxon>fabids</taxon>
        <taxon>Malpighiales</taxon>
        <taxon>Passifloraceae</taxon>
        <taxon>Turnera</taxon>
    </lineage>
</organism>
<comment type="similarity">
    <text evidence="1">Belongs to the mTERF family.</text>
</comment>
<keyword evidence="2" id="KW-0805">Transcription regulation</keyword>
<dbReference type="SMART" id="SM00733">
    <property type="entry name" value="Mterf"/>
    <property type="match status" value="6"/>
</dbReference>
<dbReference type="PANTHER" id="PTHR13068:SF133">
    <property type="entry name" value="MITOCHONDRIAL TRANSCRIPTION TERMINATION FACTOR FAMILY PROTEIN"/>
    <property type="match status" value="1"/>
</dbReference>
<dbReference type="AlphaFoldDB" id="A0A9Q0FD30"/>
<reference evidence="4" key="2">
    <citation type="journal article" date="2023" name="Plants (Basel)">
        <title>Annotation of the Turnera subulata (Passifloraceae) Draft Genome Reveals the S-Locus Evolved after the Divergence of Turneroideae from Passifloroideae in a Stepwise Manner.</title>
        <authorList>
            <person name="Henning P.M."/>
            <person name="Roalson E.H."/>
            <person name="Mir W."/>
            <person name="McCubbin A.G."/>
            <person name="Shore J.S."/>
        </authorList>
    </citation>
    <scope>NUCLEOTIDE SEQUENCE</scope>
    <source>
        <strain evidence="4">F60SS</strain>
    </source>
</reference>
<dbReference type="EMBL" id="JAKUCV010006155">
    <property type="protein sequence ID" value="KAJ4828500.1"/>
    <property type="molecule type" value="Genomic_DNA"/>
</dbReference>
<keyword evidence="2" id="KW-0806">Transcription termination</keyword>
<comment type="caution">
    <text evidence="4">The sequence shown here is derived from an EMBL/GenBank/DDBJ whole genome shotgun (WGS) entry which is preliminary data.</text>
</comment>
<dbReference type="Pfam" id="PF02536">
    <property type="entry name" value="mTERF"/>
    <property type="match status" value="2"/>
</dbReference>
<gene>
    <name evidence="4" type="ORF">Tsubulata_012465</name>
</gene>
<dbReference type="OrthoDB" id="637682at2759"/>
<dbReference type="InterPro" id="IPR038538">
    <property type="entry name" value="MTERF_sf"/>
</dbReference>
<evidence type="ECO:0000256" key="2">
    <source>
        <dbReference type="ARBA" id="ARBA00022472"/>
    </source>
</evidence>
<protein>
    <submittedName>
        <fullName evidence="4">Uncharacterized protein</fullName>
    </submittedName>
</protein>
<evidence type="ECO:0000313" key="5">
    <source>
        <dbReference type="Proteomes" id="UP001141552"/>
    </source>
</evidence>
<dbReference type="PANTHER" id="PTHR13068">
    <property type="entry name" value="CGI-12 PROTEIN-RELATED"/>
    <property type="match status" value="1"/>
</dbReference>
<dbReference type="Gene3D" id="1.25.70.10">
    <property type="entry name" value="Transcription termination factor 3, mitochondrial"/>
    <property type="match status" value="1"/>
</dbReference>
<dbReference type="FunFam" id="1.25.70.10:FF:000001">
    <property type="entry name" value="Mitochondrial transcription termination factor-like"/>
    <property type="match status" value="1"/>
</dbReference>